<dbReference type="Proteomes" id="UP001198901">
    <property type="component" value="Unassembled WGS sequence"/>
</dbReference>
<dbReference type="EMBL" id="JAIUJR010000007">
    <property type="protein sequence ID" value="MCA0133223.1"/>
    <property type="molecule type" value="Genomic_DNA"/>
</dbReference>
<evidence type="ECO:0000313" key="2">
    <source>
        <dbReference type="Proteomes" id="UP001198901"/>
    </source>
</evidence>
<evidence type="ECO:0000313" key="1">
    <source>
        <dbReference type="EMBL" id="MCA0133223.1"/>
    </source>
</evidence>
<keyword evidence="2" id="KW-1185">Reference proteome</keyword>
<proteinExistence type="predicted"/>
<name>A0ABS7XUV9_9FLAO</name>
<evidence type="ECO:0008006" key="3">
    <source>
        <dbReference type="Google" id="ProtNLM"/>
    </source>
</evidence>
<reference evidence="2" key="1">
    <citation type="submission" date="2023-07" db="EMBL/GenBank/DDBJ databases">
        <authorList>
            <person name="Yue Y."/>
        </authorList>
    </citation>
    <scope>NUCLEOTIDE SEQUENCE [LARGE SCALE GENOMIC DNA]</scope>
    <source>
        <strain evidence="2">D23</strain>
    </source>
</reference>
<gene>
    <name evidence="1" type="ORF">LBU54_11560</name>
</gene>
<sequence>MRESLTLDFCNVSIYDNYMVVVINEGVTVLLKHNNILAELAKDYFENKPFVYITHRLNSYSVDPNIYIETSKIDNLRGFAVVSKDYKARSNAEVEKMFLSKPFGIFSELEEAYEWANKMVKI</sequence>
<accession>A0ABS7XUV9</accession>
<protein>
    <recommendedName>
        <fullName evidence="3">STAS/SEC14 domain-containing protein</fullName>
    </recommendedName>
</protein>
<organism evidence="1 2">
    <name type="scientific">Winogradskyella alexanderae</name>
    <dbReference type="NCBI Taxonomy" id="2877123"/>
    <lineage>
        <taxon>Bacteria</taxon>
        <taxon>Pseudomonadati</taxon>
        <taxon>Bacteroidota</taxon>
        <taxon>Flavobacteriia</taxon>
        <taxon>Flavobacteriales</taxon>
        <taxon>Flavobacteriaceae</taxon>
        <taxon>Winogradskyella</taxon>
    </lineage>
</organism>
<comment type="caution">
    <text evidence="1">The sequence shown here is derived from an EMBL/GenBank/DDBJ whole genome shotgun (WGS) entry which is preliminary data.</text>
</comment>
<dbReference type="RefSeq" id="WP_224529691.1">
    <property type="nucleotide sequence ID" value="NZ_JAIUJR010000007.1"/>
</dbReference>